<evidence type="ECO:0008006" key="5">
    <source>
        <dbReference type="Google" id="ProtNLM"/>
    </source>
</evidence>
<organism evidence="3 4">
    <name type="scientific">Streptomyces leeuwenhoekii</name>
    <dbReference type="NCBI Taxonomy" id="1437453"/>
    <lineage>
        <taxon>Bacteria</taxon>
        <taxon>Bacillati</taxon>
        <taxon>Actinomycetota</taxon>
        <taxon>Actinomycetes</taxon>
        <taxon>Kitasatosporales</taxon>
        <taxon>Streptomycetaceae</taxon>
        <taxon>Streptomyces</taxon>
    </lineage>
</organism>
<dbReference type="Proteomes" id="UP000035016">
    <property type="component" value="Chromosome Chromosome"/>
</dbReference>
<gene>
    <name evidence="3" type="primary">sle_62290</name>
</gene>
<dbReference type="RefSeq" id="WP_242514040.1">
    <property type="nucleotide sequence ID" value="NZ_AZSD01000502.1"/>
</dbReference>
<evidence type="ECO:0000256" key="1">
    <source>
        <dbReference type="SAM" id="MobiDB-lite"/>
    </source>
</evidence>
<dbReference type="EMBL" id="LN831790">
    <property type="protein sequence ID" value="CQR65684.1"/>
    <property type="molecule type" value="Genomic_DNA"/>
</dbReference>
<sequence>MRRTSVREPEDTALVALAHGAFNAVGGLWPLLHLRSFEWVFGPKTDVWLQKTTGGLLLSAGLAQLAAAADPRGPAQARRIGLGSALTLLAVDLVYVPKGRIRPTYLLDAAMQTAWIAAWLRCGAGRAATARGGPGGRVRAAVARGRRRPRP</sequence>
<protein>
    <recommendedName>
        <fullName evidence="5">Integral Membrane Protein</fullName>
    </recommendedName>
</protein>
<keyword evidence="2" id="KW-1133">Transmembrane helix</keyword>
<accession>A0A0F7VYW3</accession>
<feature type="compositionally biased region" description="Low complexity" evidence="1">
    <location>
        <begin position="130"/>
        <end position="143"/>
    </location>
</feature>
<reference evidence="3 4" key="1">
    <citation type="submission" date="2015-02" db="EMBL/GenBank/DDBJ databases">
        <authorList>
            <person name="Gomez-Escribano P.J."/>
        </authorList>
    </citation>
    <scope>NUCLEOTIDE SEQUENCE [LARGE SCALE GENOMIC DNA]</scope>
    <source>
        <strain evidence="4">C34 (DSM 42122 / NRRL B-24963)</strain>
    </source>
</reference>
<keyword evidence="2" id="KW-0472">Membrane</keyword>
<feature type="region of interest" description="Disordered" evidence="1">
    <location>
        <begin position="130"/>
        <end position="151"/>
    </location>
</feature>
<feature type="transmembrane region" description="Helical" evidence="2">
    <location>
        <begin position="52"/>
        <end position="69"/>
    </location>
</feature>
<dbReference type="KEGG" id="sle:sle_62290"/>
<evidence type="ECO:0000256" key="2">
    <source>
        <dbReference type="SAM" id="Phobius"/>
    </source>
</evidence>
<feature type="transmembrane region" description="Helical" evidence="2">
    <location>
        <begin position="12"/>
        <end position="32"/>
    </location>
</feature>
<evidence type="ECO:0000313" key="3">
    <source>
        <dbReference type="EMBL" id="CQR65684.1"/>
    </source>
</evidence>
<dbReference type="AlphaFoldDB" id="A0A0F7VYW3"/>
<proteinExistence type="predicted"/>
<name>A0A0F7VYW3_STRLW</name>
<keyword evidence="2" id="KW-0812">Transmembrane</keyword>
<evidence type="ECO:0000313" key="4">
    <source>
        <dbReference type="Proteomes" id="UP000035016"/>
    </source>
</evidence>